<evidence type="ECO:0000313" key="2">
    <source>
        <dbReference type="Proteomes" id="UP001195483"/>
    </source>
</evidence>
<gene>
    <name evidence="1" type="ORF">CHS0354_011678</name>
</gene>
<dbReference type="AlphaFoldDB" id="A0AAE0RRU1"/>
<evidence type="ECO:0000313" key="1">
    <source>
        <dbReference type="EMBL" id="KAK3578155.1"/>
    </source>
</evidence>
<reference evidence="1" key="2">
    <citation type="journal article" date="2021" name="Genome Biol. Evol.">
        <title>Developing a high-quality reference genome for a parasitic bivalve with doubly uniparental inheritance (Bivalvia: Unionida).</title>
        <authorList>
            <person name="Smith C.H."/>
        </authorList>
    </citation>
    <scope>NUCLEOTIDE SEQUENCE</scope>
    <source>
        <strain evidence="1">CHS0354</strain>
        <tissue evidence="1">Mantle</tissue>
    </source>
</reference>
<reference evidence="1" key="3">
    <citation type="submission" date="2023-05" db="EMBL/GenBank/DDBJ databases">
        <authorList>
            <person name="Smith C.H."/>
        </authorList>
    </citation>
    <scope>NUCLEOTIDE SEQUENCE</scope>
    <source>
        <strain evidence="1">CHS0354</strain>
        <tissue evidence="1">Mantle</tissue>
    </source>
</reference>
<keyword evidence="2" id="KW-1185">Reference proteome</keyword>
<dbReference type="Proteomes" id="UP001195483">
    <property type="component" value="Unassembled WGS sequence"/>
</dbReference>
<protein>
    <submittedName>
        <fullName evidence="1">Uncharacterized protein</fullName>
    </submittedName>
</protein>
<sequence length="61" mass="7219">MAFQKLSTENNSSVRYRDYRECFAMFLAWYSRLAYLLKQPVLNCLFSSSPNKARNPALMYI</sequence>
<organism evidence="1 2">
    <name type="scientific">Potamilus streckersoni</name>
    <dbReference type="NCBI Taxonomy" id="2493646"/>
    <lineage>
        <taxon>Eukaryota</taxon>
        <taxon>Metazoa</taxon>
        <taxon>Spiralia</taxon>
        <taxon>Lophotrochozoa</taxon>
        <taxon>Mollusca</taxon>
        <taxon>Bivalvia</taxon>
        <taxon>Autobranchia</taxon>
        <taxon>Heteroconchia</taxon>
        <taxon>Palaeoheterodonta</taxon>
        <taxon>Unionida</taxon>
        <taxon>Unionoidea</taxon>
        <taxon>Unionidae</taxon>
        <taxon>Ambleminae</taxon>
        <taxon>Lampsilini</taxon>
        <taxon>Potamilus</taxon>
    </lineage>
</organism>
<reference evidence="1" key="1">
    <citation type="journal article" date="2021" name="Genome Biol. Evol.">
        <title>A High-Quality Reference Genome for a Parasitic Bivalve with Doubly Uniparental Inheritance (Bivalvia: Unionida).</title>
        <authorList>
            <person name="Smith C.H."/>
        </authorList>
    </citation>
    <scope>NUCLEOTIDE SEQUENCE</scope>
    <source>
        <strain evidence="1">CHS0354</strain>
    </source>
</reference>
<dbReference type="EMBL" id="JAEAOA010000713">
    <property type="protein sequence ID" value="KAK3578155.1"/>
    <property type="molecule type" value="Genomic_DNA"/>
</dbReference>
<proteinExistence type="predicted"/>
<name>A0AAE0RRU1_9BIVA</name>
<comment type="caution">
    <text evidence="1">The sequence shown here is derived from an EMBL/GenBank/DDBJ whole genome shotgun (WGS) entry which is preliminary data.</text>
</comment>
<accession>A0AAE0RRU1</accession>